<dbReference type="Gene3D" id="1.10.357.10">
    <property type="entry name" value="Tetracycline Repressor, domain 2"/>
    <property type="match status" value="1"/>
</dbReference>
<proteinExistence type="predicted"/>
<dbReference type="PROSITE" id="PS50977">
    <property type="entry name" value="HTH_TETR_2"/>
    <property type="match status" value="1"/>
</dbReference>
<dbReference type="AlphaFoldDB" id="A0A6L5YPR2"/>
<reference evidence="4 5" key="1">
    <citation type="submission" date="2019-08" db="EMBL/GenBank/DDBJ databases">
        <title>In-depth cultivation of the pig gut microbiome towards novel bacterial diversity and tailored functional studies.</title>
        <authorList>
            <person name="Wylensek D."/>
            <person name="Hitch T.C.A."/>
            <person name="Clavel T."/>
        </authorList>
    </citation>
    <scope>NUCLEOTIDE SEQUENCE [LARGE SCALE GENOMIC DNA]</scope>
    <source>
        <strain evidence="4 5">MUC/MUC-530-WT-4D</strain>
    </source>
</reference>
<feature type="DNA-binding region" description="H-T-H motif" evidence="2">
    <location>
        <begin position="39"/>
        <end position="58"/>
    </location>
</feature>
<keyword evidence="1 2" id="KW-0238">DNA-binding</keyword>
<dbReference type="RefSeq" id="WP_154429310.1">
    <property type="nucleotide sequence ID" value="NZ_VUNI01000005.1"/>
</dbReference>
<gene>
    <name evidence="4" type="ORF">FYJ75_04750</name>
</gene>
<evidence type="ECO:0000259" key="3">
    <source>
        <dbReference type="PROSITE" id="PS50977"/>
    </source>
</evidence>
<feature type="domain" description="HTH tetR-type" evidence="3">
    <location>
        <begin position="15"/>
        <end position="76"/>
    </location>
</feature>
<dbReference type="InterPro" id="IPR050624">
    <property type="entry name" value="HTH-type_Tx_Regulator"/>
</dbReference>
<dbReference type="SUPFAM" id="SSF46689">
    <property type="entry name" value="Homeodomain-like"/>
    <property type="match status" value="1"/>
</dbReference>
<dbReference type="PANTHER" id="PTHR43479:SF11">
    <property type="entry name" value="ACREF_ENVCD OPERON REPRESSOR-RELATED"/>
    <property type="match status" value="1"/>
</dbReference>
<dbReference type="EMBL" id="VUNI01000005">
    <property type="protein sequence ID" value="MST74345.1"/>
    <property type="molecule type" value="Genomic_DNA"/>
</dbReference>
<dbReference type="InterPro" id="IPR001647">
    <property type="entry name" value="HTH_TetR"/>
</dbReference>
<dbReference type="GO" id="GO:0003677">
    <property type="term" value="F:DNA binding"/>
    <property type="evidence" value="ECO:0007669"/>
    <property type="project" value="UniProtKB-UniRule"/>
</dbReference>
<accession>A0A6L5YPR2</accession>
<name>A0A6L5YPR2_9FIRM</name>
<evidence type="ECO:0000256" key="2">
    <source>
        <dbReference type="PROSITE-ProRule" id="PRU00335"/>
    </source>
</evidence>
<evidence type="ECO:0000313" key="4">
    <source>
        <dbReference type="EMBL" id="MST74345.1"/>
    </source>
</evidence>
<evidence type="ECO:0000313" key="5">
    <source>
        <dbReference type="Proteomes" id="UP000474024"/>
    </source>
</evidence>
<protein>
    <submittedName>
        <fullName evidence="4">TetR/AcrR family transcriptional regulator</fullName>
    </submittedName>
</protein>
<evidence type="ECO:0000256" key="1">
    <source>
        <dbReference type="ARBA" id="ARBA00023125"/>
    </source>
</evidence>
<comment type="caution">
    <text evidence="4">The sequence shown here is derived from an EMBL/GenBank/DDBJ whole genome shotgun (WGS) entry which is preliminary data.</text>
</comment>
<dbReference type="InterPro" id="IPR009057">
    <property type="entry name" value="Homeodomain-like_sf"/>
</dbReference>
<sequence length="215" mass="24631">MAGESFNIRSFAEPPEKVGRMFQAVIELIQDNADLSTIKVSDITTRAGIGKGTAYEYFSSKEELLTLALLYEYKTRLSDLEEELQKQDGFRKKIFCLLDWLDENSGYNFSFRHMLQISSGNADFCETVQQSIPEEIMKKMEEYLLENGNTLMELGYKEGLYTERDPVKRRLAMAGLIAQFLFTVSPEAGRFQMKMDQKAAKEFVYDGMLKALNKA</sequence>
<organism evidence="4 5">
    <name type="scientific">Roseburia porci</name>
    <dbReference type="NCBI Taxonomy" id="2605790"/>
    <lineage>
        <taxon>Bacteria</taxon>
        <taxon>Bacillati</taxon>
        <taxon>Bacillota</taxon>
        <taxon>Clostridia</taxon>
        <taxon>Lachnospirales</taxon>
        <taxon>Lachnospiraceae</taxon>
        <taxon>Roseburia</taxon>
    </lineage>
</organism>
<keyword evidence="5" id="KW-1185">Reference proteome</keyword>
<dbReference type="Proteomes" id="UP000474024">
    <property type="component" value="Unassembled WGS sequence"/>
</dbReference>
<dbReference type="PANTHER" id="PTHR43479">
    <property type="entry name" value="ACREF/ENVCD OPERON REPRESSOR-RELATED"/>
    <property type="match status" value="1"/>
</dbReference>
<dbReference type="Pfam" id="PF00440">
    <property type="entry name" value="TetR_N"/>
    <property type="match status" value="1"/>
</dbReference>